<dbReference type="PANTHER" id="PTHR13707">
    <property type="entry name" value="KETOACID-COENZYME A TRANSFERASE"/>
    <property type="match status" value="1"/>
</dbReference>
<dbReference type="InterPro" id="IPR004163">
    <property type="entry name" value="CoA_transf_BS"/>
</dbReference>
<dbReference type="Pfam" id="PF01144">
    <property type="entry name" value="CoA_trans"/>
    <property type="match status" value="1"/>
</dbReference>
<dbReference type="AlphaFoldDB" id="A0A5C1YGJ6"/>
<dbReference type="SMART" id="SM00882">
    <property type="entry name" value="CoA_trans"/>
    <property type="match status" value="1"/>
</dbReference>
<evidence type="ECO:0000256" key="1">
    <source>
        <dbReference type="ARBA" id="ARBA00005612"/>
    </source>
</evidence>
<dbReference type="PROSITE" id="PS01273">
    <property type="entry name" value="COA_TRANSF_1"/>
    <property type="match status" value="1"/>
</dbReference>
<reference evidence="4 5" key="1">
    <citation type="submission" date="2019-09" db="EMBL/GenBank/DDBJ databases">
        <title>Genome sequencing of strain KACC 19306.</title>
        <authorList>
            <person name="Heo J."/>
            <person name="Kim S.-J."/>
            <person name="Kim J.-S."/>
            <person name="Hong S.-B."/>
            <person name="Kwon S.-W."/>
        </authorList>
    </citation>
    <scope>NUCLEOTIDE SEQUENCE [LARGE SCALE GENOMIC DNA]</scope>
    <source>
        <strain evidence="4 5">KACC 19306</strain>
    </source>
</reference>
<feature type="compositionally biased region" description="Pro residues" evidence="3">
    <location>
        <begin position="233"/>
        <end position="249"/>
    </location>
</feature>
<dbReference type="Proteomes" id="UP000324678">
    <property type="component" value="Chromosome"/>
</dbReference>
<dbReference type="SUPFAM" id="SSF100950">
    <property type="entry name" value="NagB/RpiA/CoA transferase-like"/>
    <property type="match status" value="1"/>
</dbReference>
<evidence type="ECO:0000256" key="3">
    <source>
        <dbReference type="SAM" id="MobiDB-lite"/>
    </source>
</evidence>
<dbReference type="PANTHER" id="PTHR13707:SF60">
    <property type="entry name" value="ACETATE COA-TRANSFERASE SUBUNIT ALPHA"/>
    <property type="match status" value="1"/>
</dbReference>
<dbReference type="NCBIfam" id="TIGR02429">
    <property type="entry name" value="pcaI_scoA_fam"/>
    <property type="match status" value="1"/>
</dbReference>
<dbReference type="KEGG" id="ail:FLP10_05175"/>
<dbReference type="InterPro" id="IPR004165">
    <property type="entry name" value="CoA_trans_fam_I"/>
</dbReference>
<feature type="region of interest" description="Disordered" evidence="3">
    <location>
        <begin position="223"/>
        <end position="260"/>
    </location>
</feature>
<accession>A0A5C1YGJ6</accession>
<keyword evidence="2 4" id="KW-0808">Transferase</keyword>
<protein>
    <submittedName>
        <fullName evidence="4">CoA transferase subunit A</fullName>
    </submittedName>
</protein>
<dbReference type="Gene3D" id="3.40.1080.10">
    <property type="entry name" value="Glutaconate Coenzyme A-transferase"/>
    <property type="match status" value="1"/>
</dbReference>
<sequence length="260" mass="27342">MTKLRASAAEALAGEVRDGMTIAVGGFGLSGIPRELIEALRDTGARDLVIVSNNMGVDGKGLGLLLENRQVRKVLASYVGENRLFAEQYLTGELEVEFVPQGTLAERLRAGGAGIPAFYTATGVGTPVAEGKPTAVFDGRTYVQERGIVADVALVRAHRADAAGNLRYRLAARNFNPLVATAGRLTIAEAEEVVDGYLAPDDIVTPGVFVQRVVEVVDPVKDIEQRTVRPRAEPPAAPVPPAAPEPPAAPAGSEADRVDA</sequence>
<evidence type="ECO:0000256" key="2">
    <source>
        <dbReference type="ARBA" id="ARBA00022679"/>
    </source>
</evidence>
<dbReference type="InterPro" id="IPR037171">
    <property type="entry name" value="NagB/RpiA_transferase-like"/>
</dbReference>
<dbReference type="InterPro" id="IPR012792">
    <property type="entry name" value="3-oxoacid_CoA-transf_A"/>
</dbReference>
<comment type="similarity">
    <text evidence="1">Belongs to the 3-oxoacid CoA-transferase subunit A family.</text>
</comment>
<evidence type="ECO:0000313" key="4">
    <source>
        <dbReference type="EMBL" id="QEO13882.1"/>
    </source>
</evidence>
<dbReference type="EMBL" id="CP043505">
    <property type="protein sequence ID" value="QEO13882.1"/>
    <property type="molecule type" value="Genomic_DNA"/>
</dbReference>
<organism evidence="4 5">
    <name type="scientific">Agromyces intestinalis</name>
    <dbReference type="NCBI Taxonomy" id="2592652"/>
    <lineage>
        <taxon>Bacteria</taxon>
        <taxon>Bacillati</taxon>
        <taxon>Actinomycetota</taxon>
        <taxon>Actinomycetes</taxon>
        <taxon>Micrococcales</taxon>
        <taxon>Microbacteriaceae</taxon>
        <taxon>Agromyces</taxon>
    </lineage>
</organism>
<name>A0A5C1YGJ6_9MICO</name>
<dbReference type="GO" id="GO:0008410">
    <property type="term" value="F:CoA-transferase activity"/>
    <property type="evidence" value="ECO:0007669"/>
    <property type="project" value="InterPro"/>
</dbReference>
<evidence type="ECO:0000313" key="5">
    <source>
        <dbReference type="Proteomes" id="UP000324678"/>
    </source>
</evidence>
<proteinExistence type="inferred from homology"/>
<dbReference type="RefSeq" id="WP_149159905.1">
    <property type="nucleotide sequence ID" value="NZ_CP043505.1"/>
</dbReference>
<keyword evidence="5" id="KW-1185">Reference proteome</keyword>
<gene>
    <name evidence="4" type="ORF">FLP10_05175</name>
</gene>
<dbReference type="OrthoDB" id="3369756at2"/>
<feature type="compositionally biased region" description="Basic and acidic residues" evidence="3">
    <location>
        <begin position="223"/>
        <end position="232"/>
    </location>
</feature>